<dbReference type="EMBL" id="JAMCCK010000047">
    <property type="protein sequence ID" value="MCL3997708.1"/>
    <property type="molecule type" value="Genomic_DNA"/>
</dbReference>
<name>A0ABT0P471_9ACTN</name>
<dbReference type="RefSeq" id="WP_249492505.1">
    <property type="nucleotide sequence ID" value="NZ_JAMCCK010000047.1"/>
</dbReference>
<sequence>MRTVVGLGVAASVIAGTASCSDSEGDQKQAPVQRSEGAANASPAPAHSSPAPADPLLDDGVPTSDGLGAALPKKEELPAGWVKSGENSVGWRDAADAVMEGEDATACGATGLQAADLNGSDHGVISSVGNEDKGDGAHFSLKVLMDSDNLGAELTGPDRVELVTENMTRARDFRSCFSPGESGIGDDSLSYDTDRFANVHMRVGPV</sequence>
<reference evidence="2 3" key="1">
    <citation type="submission" date="2022-05" db="EMBL/GenBank/DDBJ databases">
        <title>Genome Resource of Streptomyces lavenduligriseus GA1-1, a Strain with Broad-Spectrum Antifungal Activity against Phytopathogenic Fungi.</title>
        <authorList>
            <person name="Qi D."/>
        </authorList>
    </citation>
    <scope>NUCLEOTIDE SEQUENCE [LARGE SCALE GENOMIC DNA]</scope>
    <source>
        <strain evidence="2 3">GA1-1</strain>
    </source>
</reference>
<evidence type="ECO:0000313" key="3">
    <source>
        <dbReference type="Proteomes" id="UP001202052"/>
    </source>
</evidence>
<dbReference type="PROSITE" id="PS51257">
    <property type="entry name" value="PROKAR_LIPOPROTEIN"/>
    <property type="match status" value="1"/>
</dbReference>
<keyword evidence="3" id="KW-1185">Reference proteome</keyword>
<comment type="caution">
    <text evidence="2">The sequence shown here is derived from an EMBL/GenBank/DDBJ whole genome shotgun (WGS) entry which is preliminary data.</text>
</comment>
<organism evidence="2 3">
    <name type="scientific">Streptomyces lavenduligriseus</name>
    <dbReference type="NCBI Taxonomy" id="67315"/>
    <lineage>
        <taxon>Bacteria</taxon>
        <taxon>Bacillati</taxon>
        <taxon>Actinomycetota</taxon>
        <taxon>Actinomycetes</taxon>
        <taxon>Kitasatosporales</taxon>
        <taxon>Streptomycetaceae</taxon>
        <taxon>Streptomyces</taxon>
    </lineage>
</organism>
<gene>
    <name evidence="2" type="ORF">M4438_30140</name>
</gene>
<evidence type="ECO:0008006" key="4">
    <source>
        <dbReference type="Google" id="ProtNLM"/>
    </source>
</evidence>
<accession>A0ABT0P471</accession>
<evidence type="ECO:0000313" key="2">
    <source>
        <dbReference type="EMBL" id="MCL3997708.1"/>
    </source>
</evidence>
<evidence type="ECO:0000256" key="1">
    <source>
        <dbReference type="SAM" id="MobiDB-lite"/>
    </source>
</evidence>
<dbReference type="Proteomes" id="UP001202052">
    <property type="component" value="Unassembled WGS sequence"/>
</dbReference>
<proteinExistence type="predicted"/>
<protein>
    <recommendedName>
        <fullName evidence="4">Lipoprotein</fullName>
    </recommendedName>
</protein>
<feature type="compositionally biased region" description="Low complexity" evidence="1">
    <location>
        <begin position="38"/>
        <end position="55"/>
    </location>
</feature>
<feature type="region of interest" description="Disordered" evidence="1">
    <location>
        <begin position="16"/>
        <end position="73"/>
    </location>
</feature>